<reference evidence="2 3" key="1">
    <citation type="submission" date="2015-06" db="EMBL/GenBank/DDBJ databases">
        <authorList>
            <person name="Adams M."/>
            <person name="Sutton G."/>
            <person name="Nelson K."/>
            <person name="Bonomo R."/>
            <person name="McCorrison J."/>
            <person name="Sanka R."/>
            <person name="Brinkac L."/>
            <person name="Nierman W."/>
        </authorList>
    </citation>
    <scope>NUCLEOTIDE SEQUENCE [LARGE SCALE GENOMIC DNA]</scope>
    <source>
        <strain evidence="2 3">GN02692</strain>
    </source>
</reference>
<gene>
    <name evidence="2" type="ORF">ABF77_16780</name>
</gene>
<sequence length="105" mass="11923">MKVLMLTIISALIWTNSCLAGNLQKNISIQCDNGVKATFNTEQLEISSLLLLPFKRVEEQDDNKTIVVYGNDRADTKILIQYAGPKVFLQDRNNWIPCDAYRTES</sequence>
<proteinExistence type="predicted"/>
<name>A0A837LDV6_9ENTR</name>
<feature type="chain" id="PRO_5033012608" description="Lipoprotein" evidence="1">
    <location>
        <begin position="21"/>
        <end position="105"/>
    </location>
</feature>
<evidence type="ECO:0000256" key="1">
    <source>
        <dbReference type="SAM" id="SignalP"/>
    </source>
</evidence>
<evidence type="ECO:0000313" key="2">
    <source>
        <dbReference type="EMBL" id="KLP97641.1"/>
    </source>
</evidence>
<evidence type="ECO:0000313" key="3">
    <source>
        <dbReference type="Proteomes" id="UP000036013"/>
    </source>
</evidence>
<dbReference type="EMBL" id="LEDI01000059">
    <property type="protein sequence ID" value="KLP97641.1"/>
    <property type="molecule type" value="Genomic_DNA"/>
</dbReference>
<dbReference type="RefSeq" id="WP_047601960.1">
    <property type="nucleotide sequence ID" value="NZ_CP091081.1"/>
</dbReference>
<comment type="caution">
    <text evidence="2">The sequence shown here is derived from an EMBL/GenBank/DDBJ whole genome shotgun (WGS) entry which is preliminary data.</text>
</comment>
<dbReference type="AlphaFoldDB" id="A0A837LDV6"/>
<dbReference type="Proteomes" id="UP000036013">
    <property type="component" value="Unassembled WGS sequence"/>
</dbReference>
<protein>
    <recommendedName>
        <fullName evidence="4">Lipoprotein</fullName>
    </recommendedName>
</protein>
<organism evidence="2 3">
    <name type="scientific">Enterobacter roggenkampii</name>
    <dbReference type="NCBI Taxonomy" id="1812935"/>
    <lineage>
        <taxon>Bacteria</taxon>
        <taxon>Pseudomonadati</taxon>
        <taxon>Pseudomonadota</taxon>
        <taxon>Gammaproteobacteria</taxon>
        <taxon>Enterobacterales</taxon>
        <taxon>Enterobacteriaceae</taxon>
        <taxon>Enterobacter</taxon>
        <taxon>Enterobacter cloacae complex</taxon>
    </lineage>
</organism>
<feature type="signal peptide" evidence="1">
    <location>
        <begin position="1"/>
        <end position="20"/>
    </location>
</feature>
<accession>A0A837LDV6</accession>
<keyword evidence="1" id="KW-0732">Signal</keyword>
<evidence type="ECO:0008006" key="4">
    <source>
        <dbReference type="Google" id="ProtNLM"/>
    </source>
</evidence>